<reference evidence="1 2" key="1">
    <citation type="submission" date="2016-09" db="EMBL/GenBank/DDBJ databases">
        <title>Draft Genome Sequence of four Alteromonas macleodii strains isolated from copper coupons and grown long-term at elevated copper levels.</title>
        <authorList>
            <person name="Cusick K."/>
            <person name="Dale J."/>
            <person name="Little B."/>
            <person name="Biffinger J."/>
        </authorList>
    </citation>
    <scope>NUCLEOTIDE SEQUENCE [LARGE SCALE GENOMIC DNA]</scope>
    <source>
        <strain evidence="1 2">KCP01</strain>
    </source>
</reference>
<evidence type="ECO:0000313" key="1">
    <source>
        <dbReference type="EMBL" id="OES33976.1"/>
    </source>
</evidence>
<dbReference type="AlphaFoldDB" id="A0AB36G1N2"/>
<organism evidence="1 2">
    <name type="scientific">Alteromonas macleodii</name>
    <name type="common">Pseudoalteromonas macleodii</name>
    <dbReference type="NCBI Taxonomy" id="28108"/>
    <lineage>
        <taxon>Bacteria</taxon>
        <taxon>Pseudomonadati</taxon>
        <taxon>Pseudomonadota</taxon>
        <taxon>Gammaproteobacteria</taxon>
        <taxon>Alteromonadales</taxon>
        <taxon>Alteromonadaceae</taxon>
        <taxon>Alteromonas/Salinimonas group</taxon>
        <taxon>Alteromonas</taxon>
    </lineage>
</organism>
<keyword evidence="2" id="KW-1185">Reference proteome</keyword>
<protein>
    <submittedName>
        <fullName evidence="1">Uncharacterized protein</fullName>
    </submittedName>
</protein>
<gene>
    <name evidence="1" type="ORF">BFV95_1154</name>
</gene>
<name>A0AB36G1N2_ALTMA</name>
<comment type="caution">
    <text evidence="1">The sequence shown here is derived from an EMBL/GenBank/DDBJ whole genome shotgun (WGS) entry which is preliminary data.</text>
</comment>
<dbReference type="EMBL" id="MIPY01000008">
    <property type="protein sequence ID" value="OES33976.1"/>
    <property type="molecule type" value="Genomic_DNA"/>
</dbReference>
<evidence type="ECO:0000313" key="2">
    <source>
        <dbReference type="Proteomes" id="UP000095392"/>
    </source>
</evidence>
<accession>A0AB36G1N2</accession>
<sequence length="40" mass="4769">MDSSLYLFSLLKLQAWLNNYRVLLLGLYLQFNAQALIHKR</sequence>
<dbReference type="Proteomes" id="UP000095392">
    <property type="component" value="Unassembled WGS sequence"/>
</dbReference>
<proteinExistence type="predicted"/>